<dbReference type="PROSITE" id="PS51283">
    <property type="entry name" value="DUSP"/>
    <property type="match status" value="1"/>
</dbReference>
<dbReference type="SUPFAM" id="SSF82185">
    <property type="entry name" value="Histone H3 K4-specific methyltransferase SET7/9 N-terminal domain"/>
    <property type="match status" value="4"/>
</dbReference>
<evidence type="ECO:0000256" key="4">
    <source>
        <dbReference type="ARBA" id="ARBA00022833"/>
    </source>
</evidence>
<dbReference type="InterPro" id="IPR017455">
    <property type="entry name" value="Znf_FYVE-rel"/>
</dbReference>
<dbReference type="SUPFAM" id="SSF143791">
    <property type="entry name" value="DUSP-like"/>
    <property type="match status" value="1"/>
</dbReference>
<dbReference type="Pfam" id="PF01363">
    <property type="entry name" value="FYVE"/>
    <property type="match status" value="1"/>
</dbReference>
<name>A0A1W0A7K2_9STRA</name>
<evidence type="ECO:0000313" key="10">
    <source>
        <dbReference type="Proteomes" id="UP000243217"/>
    </source>
</evidence>
<keyword evidence="10" id="KW-1185">Reference proteome</keyword>
<evidence type="ECO:0000256" key="5">
    <source>
        <dbReference type="PROSITE-ProRule" id="PRU00091"/>
    </source>
</evidence>
<dbReference type="Gene3D" id="2.20.110.10">
    <property type="entry name" value="Histone H3 K4-specific methyltransferase SET7/9 N-terminal domain"/>
    <property type="match status" value="10"/>
</dbReference>
<dbReference type="GO" id="GO:0004843">
    <property type="term" value="F:cysteine-type deubiquitinase activity"/>
    <property type="evidence" value="ECO:0007669"/>
    <property type="project" value="InterPro"/>
</dbReference>
<evidence type="ECO:0000256" key="1">
    <source>
        <dbReference type="ARBA" id="ARBA00022723"/>
    </source>
</evidence>
<keyword evidence="1" id="KW-0479">Metal-binding</keyword>
<feature type="domain" description="DUSP" evidence="8">
    <location>
        <begin position="107"/>
        <end position="209"/>
    </location>
</feature>
<dbReference type="AlphaFoldDB" id="A0A1W0A7K2"/>
<dbReference type="SMART" id="SM00698">
    <property type="entry name" value="MORN"/>
    <property type="match status" value="21"/>
</dbReference>
<comment type="caution">
    <text evidence="9">The sequence shown here is derived from an EMBL/GenBank/DDBJ whole genome shotgun (WGS) entry which is preliminary data.</text>
</comment>
<organism evidence="9 10">
    <name type="scientific">Thraustotheca clavata</name>
    <dbReference type="NCBI Taxonomy" id="74557"/>
    <lineage>
        <taxon>Eukaryota</taxon>
        <taxon>Sar</taxon>
        <taxon>Stramenopiles</taxon>
        <taxon>Oomycota</taxon>
        <taxon>Saprolegniomycetes</taxon>
        <taxon>Saprolegniales</taxon>
        <taxon>Achlyaceae</taxon>
        <taxon>Thraustotheca</taxon>
    </lineage>
</organism>
<dbReference type="GO" id="GO:0008270">
    <property type="term" value="F:zinc ion binding"/>
    <property type="evidence" value="ECO:0007669"/>
    <property type="project" value="UniProtKB-KW"/>
</dbReference>
<dbReference type="Proteomes" id="UP000243217">
    <property type="component" value="Unassembled WGS sequence"/>
</dbReference>
<evidence type="ECO:0000259" key="7">
    <source>
        <dbReference type="PROSITE" id="PS50178"/>
    </source>
</evidence>
<evidence type="ECO:0000313" key="9">
    <source>
        <dbReference type="EMBL" id="OQS06179.1"/>
    </source>
</evidence>
<feature type="domain" description="FYVE-type" evidence="7">
    <location>
        <begin position="25"/>
        <end position="82"/>
    </location>
</feature>
<proteinExistence type="predicted"/>
<dbReference type="PROSITE" id="PS50020">
    <property type="entry name" value="WW_DOMAIN_2"/>
    <property type="match status" value="1"/>
</dbReference>
<reference evidence="9 10" key="1">
    <citation type="journal article" date="2014" name="Genome Biol. Evol.">
        <title>The secreted proteins of Achlya hypogyna and Thraustotheca clavata identify the ancestral oomycete secretome and reveal gene acquisitions by horizontal gene transfer.</title>
        <authorList>
            <person name="Misner I."/>
            <person name="Blouin N."/>
            <person name="Leonard G."/>
            <person name="Richards T.A."/>
            <person name="Lane C.E."/>
        </authorList>
    </citation>
    <scope>NUCLEOTIDE SEQUENCE [LARGE SCALE GENOMIC DNA]</scope>
    <source>
        <strain evidence="9 10">ATCC 34112</strain>
    </source>
</reference>
<dbReference type="Gene3D" id="3.30.2230.10">
    <property type="entry name" value="DUSP-like"/>
    <property type="match status" value="1"/>
</dbReference>
<dbReference type="InterPro" id="IPR003409">
    <property type="entry name" value="MORN"/>
</dbReference>
<dbReference type="SUPFAM" id="SSF57903">
    <property type="entry name" value="FYVE/PHD zinc finger"/>
    <property type="match status" value="1"/>
</dbReference>
<gene>
    <name evidence="9" type="ORF">THRCLA_01772</name>
</gene>
<dbReference type="EMBL" id="JNBS01000368">
    <property type="protein sequence ID" value="OQS06179.1"/>
    <property type="molecule type" value="Genomic_DNA"/>
</dbReference>
<keyword evidence="2" id="KW-0677">Repeat</keyword>
<dbReference type="CDD" id="cd00065">
    <property type="entry name" value="FYVE_like_SF"/>
    <property type="match status" value="1"/>
</dbReference>
<dbReference type="InterPro" id="IPR035927">
    <property type="entry name" value="DUSP-like_sf"/>
</dbReference>
<evidence type="ECO:0000259" key="6">
    <source>
        <dbReference type="PROSITE" id="PS50020"/>
    </source>
</evidence>
<dbReference type="InterPro" id="IPR011011">
    <property type="entry name" value="Znf_FYVE_PHD"/>
</dbReference>
<keyword evidence="4" id="KW-0862">Zinc</keyword>
<dbReference type="InterPro" id="IPR006615">
    <property type="entry name" value="Pept_C19_DUSP"/>
</dbReference>
<dbReference type="STRING" id="74557.A0A1W0A7K2"/>
<evidence type="ECO:0000256" key="2">
    <source>
        <dbReference type="ARBA" id="ARBA00022737"/>
    </source>
</evidence>
<dbReference type="Pfam" id="PF02493">
    <property type="entry name" value="MORN"/>
    <property type="match status" value="20"/>
</dbReference>
<keyword evidence="3 5" id="KW-0863">Zinc-finger</keyword>
<dbReference type="InterPro" id="IPR001202">
    <property type="entry name" value="WW_dom"/>
</dbReference>
<accession>A0A1W0A7K2</accession>
<dbReference type="PROSITE" id="PS50178">
    <property type="entry name" value="ZF_FYVE"/>
    <property type="match status" value="1"/>
</dbReference>
<dbReference type="PANTHER" id="PTHR43215:SF14">
    <property type="entry name" value="RADIAL SPOKE HEAD 1 HOMOLOG"/>
    <property type="match status" value="1"/>
</dbReference>
<dbReference type="Pfam" id="PF06337">
    <property type="entry name" value="DUSP"/>
    <property type="match status" value="1"/>
</dbReference>
<feature type="domain" description="WW" evidence="6">
    <location>
        <begin position="415"/>
        <end position="443"/>
    </location>
</feature>
<protein>
    <submittedName>
        <fullName evidence="9">Radial spoke head protein</fullName>
    </submittedName>
</protein>
<dbReference type="PROSITE" id="PS01159">
    <property type="entry name" value="WW_DOMAIN_1"/>
    <property type="match status" value="1"/>
</dbReference>
<dbReference type="OrthoDB" id="270720at2759"/>
<dbReference type="Gene3D" id="3.30.40.10">
    <property type="entry name" value="Zinc/RING finger domain, C3HC4 (zinc finger)"/>
    <property type="match status" value="1"/>
</dbReference>
<dbReference type="InterPro" id="IPR013083">
    <property type="entry name" value="Znf_RING/FYVE/PHD"/>
</dbReference>
<dbReference type="InterPro" id="IPR000306">
    <property type="entry name" value="Znf_FYVE"/>
</dbReference>
<dbReference type="PANTHER" id="PTHR43215">
    <property type="entry name" value="RADIAL SPOKE HEAD 1 HOMOLOG"/>
    <property type="match status" value="1"/>
</dbReference>
<evidence type="ECO:0000259" key="8">
    <source>
        <dbReference type="PROSITE" id="PS51283"/>
    </source>
</evidence>
<dbReference type="SMART" id="SM00064">
    <property type="entry name" value="FYVE"/>
    <property type="match status" value="1"/>
</dbReference>
<evidence type="ECO:0000256" key="3">
    <source>
        <dbReference type="ARBA" id="ARBA00022771"/>
    </source>
</evidence>
<dbReference type="PROSITE" id="PS50096">
    <property type="entry name" value="IQ"/>
    <property type="match status" value="1"/>
</dbReference>
<sequence length="1087" mass="124724">MGLPKHRRVFSLAFGDTQGVTWMPNDQSAQCVICHEPFHIWIKRKHHCRLCGRLVCNSCSKHRAVVHGISQRTCKLCSDVLLLLQALGDARVQSNAGKPPALFFQQPNPYEEYLTIMHISRHTPKYERDQGYYIIAATWLHRWLLYVTAGGDHPGAIANHSLLSFYHGKLVPKQDLFNGVQYYEIHSDVWKVFRHYYGGGPSISVHGSSKAWNIHLRLNEVFGHCWFPMDDGLLGACDIIEERKSEILQDLIVQHPTLVDCTTRQISLLSFESNDKVIPISGVIFHIKKMHFRVRRLHERQILESIYNERLNQLEKCKEILLQNARIQEETLQNTRNYVATSLQCLFRGWKGRLIAQCVRLEHYSAISIQRIMRGHLGRLKAQRERRKQNMVLQSPWAMKKLLERSKLIRCVDNWQEWFDPWTNEFFYFEMYTQDSQWLPPYPYENFLVCDWAECTFVATTMNAIHHHKRTQHRTWPLSIKSKPSTSEEKDTTAQIDFQIQKPKAFPKRHVTTSIELLARDTEDNHHHIIDPQAIRPCDSHEFDHLMWISALKDAENAFAKSQYPSGSLYVGEFTMGIFHGWGEYYYANGDQYRGQWLNGYRHGFGTWESACGKNYRGQWQDGVKHGVGILQFPNGECYQGEWNMGIIHGRGIHSCANSDVYIGQWEKGVHHGFGTIKKANGDSYKGTFVHSQAQGIGILTVDGEVYKGEWLQDVRHGRGVCFYANGSIYSGHWVNDMCSGDGIFISPNGEKYIGNWHRNLKHGRGKYIFSNGDIFDGNFVENVASGLGVYRHVESGDVYTGSFTENRFHGHNSVYAWASGSIYEGQFVNGHIEGKGRITYYNGNRYSGSFHQAKKHGHGCFEWPNGNVYTGSFVDGQISGNGDMIYSSGHRYNGLWSNGSRHGNGIFYYANGDIYDGDWDHDVFHGKGTFTWRPGSSLQEKYQGMWCHGIRHGQGTFITIYKGDWVQGTRHGCGIYTWPNGDYYEGDFNNEEQHGQGVFQSKDGDRYEGAWEHNIRSGPGRIIYADGKLFTGSFRNGKRHGHGTMVYANGNIYKGLWIDDKRQGGGTYTFRATDQDTLQLKLDSKN</sequence>